<dbReference type="HOGENOM" id="CLU_1979505_0_0_10"/>
<evidence type="ECO:0000313" key="1">
    <source>
        <dbReference type="EMBL" id="AKD02007.1"/>
    </source>
</evidence>
<accession>A0A0E3UUV2</accession>
<dbReference type="EMBL" id="CP009621">
    <property type="protein sequence ID" value="AKD02007.1"/>
    <property type="molecule type" value="Genomic_DNA"/>
</dbReference>
<name>A0A0E3UUV2_9BACT</name>
<dbReference type="Proteomes" id="UP000033109">
    <property type="component" value="Chromosome"/>
</dbReference>
<evidence type="ECO:0008006" key="3">
    <source>
        <dbReference type="Google" id="ProtNLM"/>
    </source>
</evidence>
<dbReference type="PATRIC" id="fig|400092.3.peg.269"/>
<dbReference type="STRING" id="400092.PKOR_01190"/>
<gene>
    <name evidence="1" type="ORF">PKOR_01190</name>
</gene>
<keyword evidence="2" id="KW-1185">Reference proteome</keyword>
<dbReference type="PROSITE" id="PS51257">
    <property type="entry name" value="PROKAR_LIPOPROTEIN"/>
    <property type="match status" value="1"/>
</dbReference>
<organism evidence="1 2">
    <name type="scientific">Pontibacter korlensis</name>
    <dbReference type="NCBI Taxonomy" id="400092"/>
    <lineage>
        <taxon>Bacteria</taxon>
        <taxon>Pseudomonadati</taxon>
        <taxon>Bacteroidota</taxon>
        <taxon>Cytophagia</taxon>
        <taxon>Cytophagales</taxon>
        <taxon>Hymenobacteraceae</taxon>
        <taxon>Pontibacter</taxon>
    </lineage>
</organism>
<protein>
    <recommendedName>
        <fullName evidence="3">DUF3221 domain-containing protein</fullName>
    </recommendedName>
</protein>
<reference evidence="1 2" key="1">
    <citation type="journal article" date="2015" name="Sci. Rep.">
        <title>Unraveling adaptation of Pontibacter korlensis to radiation and infertility in desert through complete genome and comparative transcriptomic analysis.</title>
        <authorList>
            <person name="Dai J."/>
            <person name="Dai W."/>
            <person name="Qiu C."/>
            <person name="Yang Z."/>
            <person name="Zhang Y."/>
            <person name="Zhou M."/>
            <person name="Zhang L."/>
            <person name="Fang C."/>
            <person name="Gao Q."/>
            <person name="Yang Q."/>
            <person name="Li X."/>
            <person name="Wang Z."/>
            <person name="Wang Z."/>
            <person name="Jia Z."/>
            <person name="Chen X."/>
        </authorList>
    </citation>
    <scope>NUCLEOTIDE SEQUENCE [LARGE SCALE GENOMIC DNA]</scope>
    <source>
        <strain evidence="1 2">X14-1T</strain>
    </source>
</reference>
<proteinExistence type="predicted"/>
<sequence length="126" mass="13815">MVKHTLPFIASLLLVVAIVMSCRQEPKRMPDTLPDVYGYVTDIKRTANNGSGAMAVVAIKALEGVEANYDDASVKIDEHTLLEDQTGEPLTLAELREGHEIQAWFDGDVLASKPVQGRAKAVRIKR</sequence>
<evidence type="ECO:0000313" key="2">
    <source>
        <dbReference type="Proteomes" id="UP000033109"/>
    </source>
</evidence>
<dbReference type="AlphaFoldDB" id="A0A0E3UUV2"/>
<dbReference type="KEGG" id="pko:PKOR_01190"/>